<evidence type="ECO:0000313" key="3">
    <source>
        <dbReference type="Proteomes" id="UP001291912"/>
    </source>
</evidence>
<feature type="transmembrane region" description="Helical" evidence="1">
    <location>
        <begin position="12"/>
        <end position="33"/>
    </location>
</feature>
<reference evidence="2 3" key="1">
    <citation type="submission" date="2023-10" db="EMBL/GenBank/DDBJ databases">
        <title>Microbacterium xanthum sp. nov., isolated from seaweed.</title>
        <authorList>
            <person name="Lee S.D."/>
        </authorList>
    </citation>
    <scope>NUCLEOTIDE SEQUENCE [LARGE SCALE GENOMIC DNA]</scope>
    <source>
        <strain evidence="2 3">KCTC 19124</strain>
    </source>
</reference>
<comment type="caution">
    <text evidence="2">The sequence shown here is derived from an EMBL/GenBank/DDBJ whole genome shotgun (WGS) entry which is preliminary data.</text>
</comment>
<evidence type="ECO:0000313" key="2">
    <source>
        <dbReference type="EMBL" id="MDZ8162845.1"/>
    </source>
</evidence>
<gene>
    <name evidence="2" type="ORF">R2Q92_13495</name>
</gene>
<feature type="transmembrane region" description="Helical" evidence="1">
    <location>
        <begin position="103"/>
        <end position="128"/>
    </location>
</feature>
<dbReference type="RefSeq" id="WP_194422798.1">
    <property type="nucleotide sequence ID" value="NZ_BAAAPT010000001.1"/>
</dbReference>
<dbReference type="Proteomes" id="UP001291912">
    <property type="component" value="Unassembled WGS sequence"/>
</dbReference>
<evidence type="ECO:0008006" key="4">
    <source>
        <dbReference type="Google" id="ProtNLM"/>
    </source>
</evidence>
<name>A0ABU5N9T1_9MICO</name>
<organism evidence="2 3">
    <name type="scientific">Microbacterium aquimaris</name>
    <dbReference type="NCBI Taxonomy" id="459816"/>
    <lineage>
        <taxon>Bacteria</taxon>
        <taxon>Bacillati</taxon>
        <taxon>Actinomycetota</taxon>
        <taxon>Actinomycetes</taxon>
        <taxon>Micrococcales</taxon>
        <taxon>Microbacteriaceae</taxon>
        <taxon>Microbacterium</taxon>
    </lineage>
</organism>
<dbReference type="EMBL" id="JAWJYN010000003">
    <property type="protein sequence ID" value="MDZ8162845.1"/>
    <property type="molecule type" value="Genomic_DNA"/>
</dbReference>
<proteinExistence type="predicted"/>
<evidence type="ECO:0000256" key="1">
    <source>
        <dbReference type="SAM" id="Phobius"/>
    </source>
</evidence>
<keyword evidence="1" id="KW-0812">Transmembrane</keyword>
<protein>
    <recommendedName>
        <fullName evidence="4">Leucyl-tRNA synthetase</fullName>
    </recommendedName>
</protein>
<accession>A0ABU5N9T1</accession>
<sequence length="130" mass="13816">MDGAVDTVAEIFAWLGFGLGALVSGVALILYLADGTWRPVHVVIDDAHGGRVARWFGDDGVGQAMLSEEMLRELGDADTADVFARQGSRDRLRLTAHSPLVRAVTWFAVGFLAVGAASVTVSVVMIFVRG</sequence>
<keyword evidence="3" id="KW-1185">Reference proteome</keyword>
<keyword evidence="1" id="KW-1133">Transmembrane helix</keyword>
<keyword evidence="1" id="KW-0472">Membrane</keyword>